<dbReference type="InterPro" id="IPR036691">
    <property type="entry name" value="Endo/exonu/phosph_ase_sf"/>
</dbReference>
<keyword evidence="2" id="KW-1185">Reference proteome</keyword>
<gene>
    <name evidence="1" type="ORF">CTI12_AA389120</name>
</gene>
<evidence type="ECO:0008006" key="3">
    <source>
        <dbReference type="Google" id="ProtNLM"/>
    </source>
</evidence>
<sequence length="166" mass="18668">MAGLGEVKKVKEIGEMIGVSWDKAEEEKTKDVVINVGADDGTGAIRTDQRGIGEAGNIRWVKSIIKVECPDVIGFQETKRGVVDERWIEEIWGGRGFGFTQLAANRKLGGMILIWDESSFTCKESMGDERFIVVKGEWKGRQKASLWERLSRLMYRTRGLGVFLEI</sequence>
<organism evidence="1 2">
    <name type="scientific">Artemisia annua</name>
    <name type="common">Sweet wormwood</name>
    <dbReference type="NCBI Taxonomy" id="35608"/>
    <lineage>
        <taxon>Eukaryota</taxon>
        <taxon>Viridiplantae</taxon>
        <taxon>Streptophyta</taxon>
        <taxon>Embryophyta</taxon>
        <taxon>Tracheophyta</taxon>
        <taxon>Spermatophyta</taxon>
        <taxon>Magnoliopsida</taxon>
        <taxon>eudicotyledons</taxon>
        <taxon>Gunneridae</taxon>
        <taxon>Pentapetalae</taxon>
        <taxon>asterids</taxon>
        <taxon>campanulids</taxon>
        <taxon>Asterales</taxon>
        <taxon>Asteraceae</taxon>
        <taxon>Asteroideae</taxon>
        <taxon>Anthemideae</taxon>
        <taxon>Artemisiinae</taxon>
        <taxon>Artemisia</taxon>
    </lineage>
</organism>
<dbReference type="AlphaFoldDB" id="A0A2U1MEI4"/>
<accession>A0A2U1MEI4</accession>
<dbReference type="SUPFAM" id="SSF56219">
    <property type="entry name" value="DNase I-like"/>
    <property type="match status" value="1"/>
</dbReference>
<proteinExistence type="predicted"/>
<evidence type="ECO:0000313" key="2">
    <source>
        <dbReference type="Proteomes" id="UP000245207"/>
    </source>
</evidence>
<comment type="caution">
    <text evidence="1">The sequence shown here is derived from an EMBL/GenBank/DDBJ whole genome shotgun (WGS) entry which is preliminary data.</text>
</comment>
<dbReference type="OrthoDB" id="688632at2759"/>
<name>A0A2U1MEI4_ARTAN</name>
<reference evidence="1 2" key="1">
    <citation type="journal article" date="2018" name="Mol. Plant">
        <title>The genome of Artemisia annua provides insight into the evolution of Asteraceae family and artemisinin biosynthesis.</title>
        <authorList>
            <person name="Shen Q."/>
            <person name="Zhang L."/>
            <person name="Liao Z."/>
            <person name="Wang S."/>
            <person name="Yan T."/>
            <person name="Shi P."/>
            <person name="Liu M."/>
            <person name="Fu X."/>
            <person name="Pan Q."/>
            <person name="Wang Y."/>
            <person name="Lv Z."/>
            <person name="Lu X."/>
            <person name="Zhang F."/>
            <person name="Jiang W."/>
            <person name="Ma Y."/>
            <person name="Chen M."/>
            <person name="Hao X."/>
            <person name="Li L."/>
            <person name="Tang Y."/>
            <person name="Lv G."/>
            <person name="Zhou Y."/>
            <person name="Sun X."/>
            <person name="Brodelius P.E."/>
            <person name="Rose J.K.C."/>
            <person name="Tang K."/>
        </authorList>
    </citation>
    <scope>NUCLEOTIDE SEQUENCE [LARGE SCALE GENOMIC DNA]</scope>
    <source>
        <strain evidence="2">cv. Huhao1</strain>
        <tissue evidence="1">Leaf</tissue>
    </source>
</reference>
<dbReference type="EMBL" id="PKPP01005560">
    <property type="protein sequence ID" value="PWA59680.1"/>
    <property type="molecule type" value="Genomic_DNA"/>
</dbReference>
<dbReference type="Proteomes" id="UP000245207">
    <property type="component" value="Unassembled WGS sequence"/>
</dbReference>
<evidence type="ECO:0000313" key="1">
    <source>
        <dbReference type="EMBL" id="PWA59680.1"/>
    </source>
</evidence>
<protein>
    <recommendedName>
        <fullName evidence="3">Endonuclease/exonuclease/phosphatase domain-containing protein</fullName>
    </recommendedName>
</protein>